<dbReference type="InterPro" id="IPR036388">
    <property type="entry name" value="WH-like_DNA-bd_sf"/>
</dbReference>
<dbReference type="InterPro" id="IPR036390">
    <property type="entry name" value="WH_DNA-bd_sf"/>
</dbReference>
<dbReference type="SUPFAM" id="SSF46785">
    <property type="entry name" value="Winged helix' DNA-binding domain"/>
    <property type="match status" value="1"/>
</dbReference>
<dbReference type="InterPro" id="IPR043128">
    <property type="entry name" value="Rev_trsase/Diguanyl_cyclase"/>
</dbReference>
<gene>
    <name evidence="1" type="ORF">ACFSBH_16695</name>
</gene>
<comment type="caution">
    <text evidence="1">The sequence shown here is derived from an EMBL/GenBank/DDBJ whole genome shotgun (WGS) entry which is preliminary data.</text>
</comment>
<evidence type="ECO:0000313" key="2">
    <source>
        <dbReference type="Proteomes" id="UP001597221"/>
    </source>
</evidence>
<name>A0ABW4HV40_9BACI</name>
<accession>A0ABW4HV40</accession>
<dbReference type="EMBL" id="JBHUDE010000152">
    <property type="protein sequence ID" value="MFD1609258.1"/>
    <property type="molecule type" value="Genomic_DNA"/>
</dbReference>
<dbReference type="Gene3D" id="3.30.70.270">
    <property type="match status" value="1"/>
</dbReference>
<dbReference type="Proteomes" id="UP001597221">
    <property type="component" value="Unassembled WGS sequence"/>
</dbReference>
<protein>
    <submittedName>
        <fullName evidence="1">Transcriptional regulator</fullName>
    </submittedName>
</protein>
<dbReference type="Gene3D" id="1.10.10.10">
    <property type="entry name" value="Winged helix-like DNA-binding domain superfamily/Winged helix DNA-binding domain"/>
    <property type="match status" value="1"/>
</dbReference>
<proteinExistence type="predicted"/>
<evidence type="ECO:0000313" key="1">
    <source>
        <dbReference type="EMBL" id="MFD1609258.1"/>
    </source>
</evidence>
<reference evidence="2" key="1">
    <citation type="journal article" date="2019" name="Int. J. Syst. Evol. Microbiol.">
        <title>The Global Catalogue of Microorganisms (GCM) 10K type strain sequencing project: providing services to taxonomists for standard genome sequencing and annotation.</title>
        <authorList>
            <consortium name="The Broad Institute Genomics Platform"/>
            <consortium name="The Broad Institute Genome Sequencing Center for Infectious Disease"/>
            <person name="Wu L."/>
            <person name="Ma J."/>
        </authorList>
    </citation>
    <scope>NUCLEOTIDE SEQUENCE [LARGE SCALE GENOMIC DNA]</scope>
    <source>
        <strain evidence="2">CGMCC 1.12376</strain>
    </source>
</reference>
<organism evidence="1 2">
    <name type="scientific">Oceanobacillus luteolus</name>
    <dbReference type="NCBI Taxonomy" id="1274358"/>
    <lineage>
        <taxon>Bacteria</taxon>
        <taxon>Bacillati</taxon>
        <taxon>Bacillota</taxon>
        <taxon>Bacilli</taxon>
        <taxon>Bacillales</taxon>
        <taxon>Bacillaceae</taxon>
        <taxon>Oceanobacillus</taxon>
    </lineage>
</organism>
<sequence>MQISVLAIGPADLENLIVSTAKDYQEIDMDYVTYSLEDDVASIVEKHEQNYDVLFFAGSLPYTITKEQLNLKKRMVYTEFKGTALYRVLFQLIRESKADLLSGNLNLSIDNLQKFQIEECFDELDIQYQKLFYYEGRLLQDIDNIVEFHHELWKSKKTDIAITCVGSVYEKLKELGVPACRIIPTRTSIRTALDKVLMEGINLRHLQSQVATGIIQWNHTENFGQLTEYQFQRKILDLKNIMINYGEKLQAIVKWTDHKQELKFITTRGALQFEKNLSSNEMKLLEEIYRKTEIIPRMGIGIGQTTNEAEIYAREALAKSPMDKLVFYVRDIDGVVHGPIGGDNPLSYSTRNNQPQLNAISKQANLSGSTINRILSFSNSKGEYFTSSDLATGLGISIRSARRILHKLEQAELAEVTGEEQPIARGRPRQIYSLARLHRAVNIGQNPQQI</sequence>
<keyword evidence="2" id="KW-1185">Reference proteome</keyword>